<name>A0A4Q9FC60_9FLAO</name>
<dbReference type="RefSeq" id="WP_130964819.1">
    <property type="nucleotide sequence ID" value="NZ_SIRT01000010.1"/>
</dbReference>
<dbReference type="OrthoDB" id="9808993at2"/>
<dbReference type="PANTHER" id="PTHR21174:SF0">
    <property type="entry name" value="HD PHOSPHOHYDROLASE FAMILY PROTEIN-RELATED"/>
    <property type="match status" value="1"/>
</dbReference>
<organism evidence="1 2">
    <name type="scientific">Hyunsoonleella flava</name>
    <dbReference type="NCBI Taxonomy" id="2527939"/>
    <lineage>
        <taxon>Bacteria</taxon>
        <taxon>Pseudomonadati</taxon>
        <taxon>Bacteroidota</taxon>
        <taxon>Flavobacteriia</taxon>
        <taxon>Flavobacteriales</taxon>
        <taxon>Flavobacteriaceae</taxon>
    </lineage>
</organism>
<accession>A0A4Q9FC60</accession>
<evidence type="ECO:0008006" key="3">
    <source>
        <dbReference type="Google" id="ProtNLM"/>
    </source>
</evidence>
<protein>
    <recommendedName>
        <fullName evidence="3">Metal-dependent HD superfamily phosphohydrolase</fullName>
    </recommendedName>
</protein>
<dbReference type="PIRSF" id="PIRSF035170">
    <property type="entry name" value="HD_phosphohydro"/>
    <property type="match status" value="1"/>
</dbReference>
<keyword evidence="2" id="KW-1185">Reference proteome</keyword>
<dbReference type="InterPro" id="IPR009218">
    <property type="entry name" value="HD_phosphohydro"/>
</dbReference>
<dbReference type="AlphaFoldDB" id="A0A4Q9FC60"/>
<dbReference type="Proteomes" id="UP000291142">
    <property type="component" value="Unassembled WGS sequence"/>
</dbReference>
<gene>
    <name evidence="1" type="ORF">EYD45_12100</name>
</gene>
<comment type="caution">
    <text evidence="1">The sequence shown here is derived from an EMBL/GenBank/DDBJ whole genome shotgun (WGS) entry which is preliminary data.</text>
</comment>
<reference evidence="1 2" key="1">
    <citation type="submission" date="2019-02" db="EMBL/GenBank/DDBJ databases">
        <title>Hyunsoonleella sp., isolated from marine sediment.</title>
        <authorList>
            <person name="Liu B.-T."/>
        </authorList>
    </citation>
    <scope>NUCLEOTIDE SEQUENCE [LARGE SCALE GENOMIC DNA]</scope>
    <source>
        <strain evidence="1 2">T58</strain>
    </source>
</reference>
<dbReference type="Gene3D" id="1.10.3210.10">
    <property type="entry name" value="Hypothetical protein af1432"/>
    <property type="match status" value="1"/>
</dbReference>
<dbReference type="EMBL" id="SIRT01000010">
    <property type="protein sequence ID" value="TBN02443.1"/>
    <property type="molecule type" value="Genomic_DNA"/>
</dbReference>
<sequence length="209" mass="25477">MTKNLKDEWKQHCLKVSNDLELIEKLWLEIKKQYSLKIRHYHNLMHLENMLTHAYSIQDEIKNWQAFLFSIWYHDIVYKPTRKDNEVKSAVLAKIRLKQLNIDEKTSKIIQKLIISTKNHKINLTENNDNAFLLDIDLSILGSDWNTYKNYIQNIRKEYSIYPSFMYRKGRKKVLYHFLERESLYFTEIFQNKYEEQARKNLVKEIELL</sequence>
<proteinExistence type="predicted"/>
<evidence type="ECO:0000313" key="2">
    <source>
        <dbReference type="Proteomes" id="UP000291142"/>
    </source>
</evidence>
<evidence type="ECO:0000313" key="1">
    <source>
        <dbReference type="EMBL" id="TBN02443.1"/>
    </source>
</evidence>
<dbReference type="PANTHER" id="PTHR21174">
    <property type="match status" value="1"/>
</dbReference>
<dbReference type="SUPFAM" id="SSF109604">
    <property type="entry name" value="HD-domain/PDEase-like"/>
    <property type="match status" value="1"/>
</dbReference>